<accession>A0A9K3GS34</accession>
<protein>
    <submittedName>
        <fullName evidence="3">PB1 domain-containing protein</fullName>
    </submittedName>
</protein>
<reference evidence="3" key="1">
    <citation type="journal article" date="2017" name="Nature">
        <title>The sunflower genome provides insights into oil metabolism, flowering and Asterid evolution.</title>
        <authorList>
            <person name="Badouin H."/>
            <person name="Gouzy J."/>
            <person name="Grassa C.J."/>
            <person name="Murat F."/>
            <person name="Staton S.E."/>
            <person name="Cottret L."/>
            <person name="Lelandais-Briere C."/>
            <person name="Owens G.L."/>
            <person name="Carrere S."/>
            <person name="Mayjonade B."/>
            <person name="Legrand L."/>
            <person name="Gill N."/>
            <person name="Kane N.C."/>
            <person name="Bowers J.E."/>
            <person name="Hubner S."/>
            <person name="Bellec A."/>
            <person name="Berard A."/>
            <person name="Berges H."/>
            <person name="Blanchet N."/>
            <person name="Boniface M.C."/>
            <person name="Brunel D."/>
            <person name="Catrice O."/>
            <person name="Chaidir N."/>
            <person name="Claudel C."/>
            <person name="Donnadieu C."/>
            <person name="Faraut T."/>
            <person name="Fievet G."/>
            <person name="Helmstetter N."/>
            <person name="King M."/>
            <person name="Knapp S.J."/>
            <person name="Lai Z."/>
            <person name="Le Paslier M.C."/>
            <person name="Lippi Y."/>
            <person name="Lorenzon L."/>
            <person name="Mandel J.R."/>
            <person name="Marage G."/>
            <person name="Marchand G."/>
            <person name="Marquand E."/>
            <person name="Bret-Mestries E."/>
            <person name="Morien E."/>
            <person name="Nambeesan S."/>
            <person name="Nguyen T."/>
            <person name="Pegot-Espagnet P."/>
            <person name="Pouilly N."/>
            <person name="Raftis F."/>
            <person name="Sallet E."/>
            <person name="Schiex T."/>
            <person name="Thomas J."/>
            <person name="Vandecasteele C."/>
            <person name="Vares D."/>
            <person name="Vear F."/>
            <person name="Vautrin S."/>
            <person name="Crespi M."/>
            <person name="Mangin B."/>
            <person name="Burke J.M."/>
            <person name="Salse J."/>
            <person name="Munos S."/>
            <person name="Vincourt P."/>
            <person name="Rieseberg L.H."/>
            <person name="Langlade N.B."/>
        </authorList>
    </citation>
    <scope>NUCLEOTIDE SEQUENCE</scope>
    <source>
        <tissue evidence="3">Leaves</tissue>
    </source>
</reference>
<dbReference type="InterPro" id="IPR000270">
    <property type="entry name" value="PB1_dom"/>
</dbReference>
<evidence type="ECO:0000313" key="3">
    <source>
        <dbReference type="EMBL" id="KAF5753807.1"/>
    </source>
</evidence>
<dbReference type="PANTHER" id="PTHR32002">
    <property type="entry name" value="PROTEIN NLP8"/>
    <property type="match status" value="1"/>
</dbReference>
<feature type="region of interest" description="Disordered" evidence="1">
    <location>
        <begin position="469"/>
        <end position="491"/>
    </location>
</feature>
<dbReference type="AlphaFoldDB" id="A0A9K3GS34"/>
<gene>
    <name evidence="3" type="ORF">HanXRQr2_Chr17g0784201</name>
</gene>
<organism evidence="3 4">
    <name type="scientific">Helianthus annuus</name>
    <name type="common">Common sunflower</name>
    <dbReference type="NCBI Taxonomy" id="4232"/>
    <lineage>
        <taxon>Eukaryota</taxon>
        <taxon>Viridiplantae</taxon>
        <taxon>Streptophyta</taxon>
        <taxon>Embryophyta</taxon>
        <taxon>Tracheophyta</taxon>
        <taxon>Spermatophyta</taxon>
        <taxon>Magnoliopsida</taxon>
        <taxon>eudicotyledons</taxon>
        <taxon>Gunneridae</taxon>
        <taxon>Pentapetalae</taxon>
        <taxon>asterids</taxon>
        <taxon>campanulids</taxon>
        <taxon>Asterales</taxon>
        <taxon>Asteraceae</taxon>
        <taxon>Asteroideae</taxon>
        <taxon>Heliantheae alliance</taxon>
        <taxon>Heliantheae</taxon>
        <taxon>Helianthus</taxon>
    </lineage>
</organism>
<dbReference type="SUPFAM" id="SSF54277">
    <property type="entry name" value="CAD &amp; PB1 domains"/>
    <property type="match status" value="1"/>
</dbReference>
<dbReference type="GO" id="GO:0003700">
    <property type="term" value="F:DNA-binding transcription factor activity"/>
    <property type="evidence" value="ECO:0007669"/>
    <property type="project" value="InterPro"/>
</dbReference>
<feature type="domain" description="PB1" evidence="2">
    <location>
        <begin position="498"/>
        <end position="578"/>
    </location>
</feature>
<sequence length="578" mass="64963">MYPNSLDLKRKFQPVDYAYKNLRTVSRRQPTIPFSDDSRYMTSLSVFRINNPCSEVGADNIDPNHQKLQDRIEAALRLLTFREQHVLVQFWSPHAVGKHQLLETIYQPFGIGVVTDVGLSLYRRDSEDKSFVVDKDLEEEDSSPAVRAFRRGLPEWASDLNHCTSKQFPQQECAIRCNLHGYLALPVFDSNTRLCVGVLELLTSSKYMNYAHEVQVIHMALKTQNLISPQRFDFPALYVLNESRQNNLDKIRGILKMACEIHSLPLAQTWAVSPHTSFVSHEKNIEKSCSSFDTRCVRKVCMSTTALPFHVQDLSMWPFFEACRERHLDSSCGLVGKALLTHGSCFCGDVTKLSEEEYPLVHNARMNRVTSCFAIYLCSIEDNDGYVLEFVLPPDIKDSGQVSNLVQTLKQNFAIGSGFELGDNSCIQVVGLPPDVSVNMEPDVTEISSDFVADNFMSSDSESSMANHNNLGMDKTGFTGTDAGEKSKKRKKESVTRMVTAKISYNDDTEIFNLPFPFGLSYLTNEVSQVFKLTGKKISLKYIDEDADLILIACDVDLHSAVVTAGSNNSIRLICLSD</sequence>
<dbReference type="InterPro" id="IPR053793">
    <property type="entry name" value="PB1-like"/>
</dbReference>
<dbReference type="Proteomes" id="UP000215914">
    <property type="component" value="Unassembled WGS sequence"/>
</dbReference>
<dbReference type="InterPro" id="IPR055081">
    <property type="entry name" value="NLP1-9_GAF"/>
</dbReference>
<evidence type="ECO:0000256" key="1">
    <source>
        <dbReference type="SAM" id="MobiDB-lite"/>
    </source>
</evidence>
<evidence type="ECO:0000259" key="2">
    <source>
        <dbReference type="PROSITE" id="PS51745"/>
    </source>
</evidence>
<dbReference type="CDD" id="cd05992">
    <property type="entry name" value="PB1"/>
    <property type="match status" value="1"/>
</dbReference>
<dbReference type="Gramene" id="mRNA:HanXRQr2_Chr17g0784201">
    <property type="protein sequence ID" value="mRNA:HanXRQr2_Chr17g0784201"/>
    <property type="gene ID" value="HanXRQr2_Chr17g0784201"/>
</dbReference>
<dbReference type="Gene3D" id="3.10.20.90">
    <property type="entry name" value="Phosphatidylinositol 3-kinase Catalytic Subunit, Chain A, domain 1"/>
    <property type="match status" value="1"/>
</dbReference>
<dbReference type="Pfam" id="PF00564">
    <property type="entry name" value="PB1"/>
    <property type="match status" value="1"/>
</dbReference>
<evidence type="ECO:0000313" key="4">
    <source>
        <dbReference type="Proteomes" id="UP000215914"/>
    </source>
</evidence>
<dbReference type="Pfam" id="PF22922">
    <property type="entry name" value="GAF_NLP"/>
    <property type="match status" value="1"/>
</dbReference>
<proteinExistence type="predicted"/>
<dbReference type="InterPro" id="IPR045012">
    <property type="entry name" value="NLP"/>
</dbReference>
<dbReference type="PANTHER" id="PTHR32002:SF35">
    <property type="entry name" value="PROTEIN NLP6"/>
    <property type="match status" value="1"/>
</dbReference>
<comment type="caution">
    <text evidence="3">The sequence shown here is derived from an EMBL/GenBank/DDBJ whole genome shotgun (WGS) entry which is preliminary data.</text>
</comment>
<reference evidence="3" key="2">
    <citation type="submission" date="2020-06" db="EMBL/GenBank/DDBJ databases">
        <title>Helianthus annuus Genome sequencing and assembly Release 2.</title>
        <authorList>
            <person name="Gouzy J."/>
            <person name="Langlade N."/>
            <person name="Munos S."/>
        </authorList>
    </citation>
    <scope>NUCLEOTIDE SEQUENCE</scope>
    <source>
        <tissue evidence="3">Leaves</tissue>
    </source>
</reference>
<dbReference type="SMART" id="SM00666">
    <property type="entry name" value="PB1"/>
    <property type="match status" value="1"/>
</dbReference>
<name>A0A9K3GS34_HELAN</name>
<keyword evidence="4" id="KW-1185">Reference proteome</keyword>
<dbReference type="EMBL" id="MNCJ02000332">
    <property type="protein sequence ID" value="KAF5753807.1"/>
    <property type="molecule type" value="Genomic_DNA"/>
</dbReference>
<dbReference type="PROSITE" id="PS51745">
    <property type="entry name" value="PB1"/>
    <property type="match status" value="1"/>
</dbReference>